<feature type="region of interest" description="Disordered" evidence="1">
    <location>
        <begin position="1"/>
        <end position="31"/>
    </location>
</feature>
<feature type="domain" description="HNH nuclease" evidence="2">
    <location>
        <begin position="37"/>
        <end position="88"/>
    </location>
</feature>
<comment type="caution">
    <text evidence="3">The sequence shown here is derived from an EMBL/GenBank/DDBJ whole genome shotgun (WGS) entry which is preliminary data.</text>
</comment>
<sequence length="110" mass="12463">MKRTRTPRSGRAEPGGKPTPQQIAREKQKAKDLRQSTWWRVQVDRGVCHFCGETFDRKDLTMDHLVPLARGGKSTKGNVVVACKSCNNEKKYYTPAEMILKNKLGGDVQF</sequence>
<name>M1Z8M2_NITG3</name>
<dbReference type="SMART" id="SM00507">
    <property type="entry name" value="HNHc"/>
    <property type="match status" value="1"/>
</dbReference>
<proteinExistence type="predicted"/>
<keyword evidence="4" id="KW-1185">Reference proteome</keyword>
<dbReference type="InterPro" id="IPR003615">
    <property type="entry name" value="HNH_nuc"/>
</dbReference>
<dbReference type="PANTHER" id="PTHR33877:SF1">
    <property type="entry name" value="TYPE IV METHYL-DIRECTED RESTRICTION ENZYME ECOKMCRA"/>
    <property type="match status" value="1"/>
</dbReference>
<dbReference type="Gene3D" id="1.10.30.50">
    <property type="match status" value="1"/>
</dbReference>
<dbReference type="AlphaFoldDB" id="M1Z8M2"/>
<dbReference type="InterPro" id="IPR029471">
    <property type="entry name" value="HNH_5"/>
</dbReference>
<dbReference type="Pfam" id="PF14279">
    <property type="entry name" value="HNH_5"/>
    <property type="match status" value="1"/>
</dbReference>
<dbReference type="Proteomes" id="UP000011704">
    <property type="component" value="Unassembled WGS sequence"/>
</dbReference>
<dbReference type="HOGENOM" id="CLU_2168287_0_0_0"/>
<dbReference type="STRING" id="1266370.NITGR_1040009"/>
<dbReference type="RefSeq" id="WP_005005730.1">
    <property type="nucleotide sequence ID" value="NZ_HG422173.1"/>
</dbReference>
<dbReference type="InterPro" id="IPR052892">
    <property type="entry name" value="NA-targeting_endonuclease"/>
</dbReference>
<accession>M1Z8M2</accession>
<evidence type="ECO:0000313" key="3">
    <source>
        <dbReference type="EMBL" id="CCQ89391.1"/>
    </source>
</evidence>
<evidence type="ECO:0000313" key="4">
    <source>
        <dbReference type="Proteomes" id="UP000011704"/>
    </source>
</evidence>
<evidence type="ECO:0000256" key="1">
    <source>
        <dbReference type="SAM" id="MobiDB-lite"/>
    </source>
</evidence>
<dbReference type="PANTHER" id="PTHR33877">
    <property type="entry name" value="SLL1193 PROTEIN"/>
    <property type="match status" value="1"/>
</dbReference>
<reference evidence="3 4" key="1">
    <citation type="journal article" date="2013" name="Front. Microbiol.">
        <title>The genome of Nitrospina gracilis illuminates the metabolism and evolution of the major marine nitrite oxidizer.</title>
        <authorList>
            <person name="Luecker S."/>
            <person name="Nowka B."/>
            <person name="Rattei T."/>
            <person name="Spieck E."/>
            <person name="and Daims H."/>
        </authorList>
    </citation>
    <scope>NUCLEOTIDE SEQUENCE [LARGE SCALE GENOMIC DNA]</scope>
    <source>
        <strain evidence="3 4">3/211</strain>
    </source>
</reference>
<organism evidence="3 4">
    <name type="scientific">Nitrospina gracilis (strain 3/211)</name>
    <dbReference type="NCBI Taxonomy" id="1266370"/>
    <lineage>
        <taxon>Bacteria</taxon>
        <taxon>Pseudomonadati</taxon>
        <taxon>Nitrospinota/Tectimicrobiota group</taxon>
        <taxon>Nitrospinota</taxon>
        <taxon>Nitrospinia</taxon>
        <taxon>Nitrospinales</taxon>
        <taxon>Nitrospinaceae</taxon>
        <taxon>Nitrospina</taxon>
    </lineage>
</organism>
<gene>
    <name evidence="3" type="ORF">NITGR_1040009</name>
</gene>
<protein>
    <recommendedName>
        <fullName evidence="2">HNH nuclease domain-containing protein</fullName>
    </recommendedName>
</protein>
<dbReference type="OrthoDB" id="9802901at2"/>
<dbReference type="EMBL" id="CAQJ01000007">
    <property type="protein sequence ID" value="CCQ89391.1"/>
    <property type="molecule type" value="Genomic_DNA"/>
</dbReference>
<evidence type="ECO:0000259" key="2">
    <source>
        <dbReference type="SMART" id="SM00507"/>
    </source>
</evidence>
<dbReference type="InParanoid" id="M1Z8M2"/>
<dbReference type="CDD" id="cd00085">
    <property type="entry name" value="HNHc"/>
    <property type="match status" value="1"/>
</dbReference>